<evidence type="ECO:0000256" key="1">
    <source>
        <dbReference type="SAM" id="MobiDB-lite"/>
    </source>
</evidence>
<keyword evidence="4" id="KW-1185">Reference proteome</keyword>
<protein>
    <submittedName>
        <fullName evidence="3">Ribonuclease H-like domain-containing protein</fullName>
    </submittedName>
</protein>
<feature type="compositionally biased region" description="Basic and acidic residues" evidence="1">
    <location>
        <begin position="808"/>
        <end position="821"/>
    </location>
</feature>
<feature type="region of interest" description="Disordered" evidence="1">
    <location>
        <begin position="777"/>
        <end position="832"/>
    </location>
</feature>
<feature type="compositionally biased region" description="Basic and acidic residues" evidence="1">
    <location>
        <begin position="407"/>
        <end position="423"/>
    </location>
</feature>
<feature type="domain" description="Reverse transcriptase Ty1/copia-type" evidence="2">
    <location>
        <begin position="923"/>
        <end position="970"/>
    </location>
</feature>
<accession>A0ABQ5HE98</accession>
<sequence>MVAYLEKSEGSEGFHEIIDFLSASHIHYALTASPTIYTSLIEQFWQTAALCTIDDGVLGITATIDRKVKITVSDGSIKRHLKLEDSEGIPFLPTAEIFKQLALMGVHLLRCDEGSMQQHELMDLVTKLTDRIRVLEKDLQQTKKTYSTALTRLILRVKKLEKNVKTGKARRRARIVISEDEDAAEDSSKQGRKISDINTDPTISLVQPQQDMEYDFDVSTAEGFTTASIPVTTASASISTVSPLRVSTAKDISGAETLVYIRRSASKAKDKGKAIMQESEPPKKIKKRVQVQMSIDEELAKKVFEEEQARFNAEQEARFKAEQEQERIDFETALELQKKLDEREEVAAKEAYDIDWSDPSVLRYHTLQNRPFSVAEVRKNMCMYLKNQVSEKEKGSEKKTKKRLKRTGRDVVEEPAKRQKTTEASESIQEQSSEEPKADELSQEQLQQMILIVPEEGMHIEALQIKYLIIDWEVHFKDTMKFWKIIRVGNHTEVYQVFKDMLKNFDREDLDKLWSLVKERFNSPGLTDDKEKELWIELKRLFKPDDTNTLWKLQRYMHDPLKWWLYDTCGVHHVFTERGHDIFMLVEKDYPLTTTLMTLMLCNKLRVDQYSEMTDELLQKIFILANSVLMLVVQVDRRENQNLKTKQMVKGGVYLRQETIYQQRALDINTRELGLDHPDTMKSYRDLRSHMLNTGTQAWVTKREIQADDVGRSDWMTVELPLGFGDQEVFDGLKDSEEENGENIWLFDIDSLTQSMNYVPIAVGTITNESADDSYFDSLSKDIGNGEPKSAAGDQKQVEDGPDNENDEKDKYEDDSSHKEVNTVGQHVNTASPEVNTVRFKLKTVDLSVNTASSYDQDSPKDMFTMGVSHTLEATHVEFFSDEDKPEVDLGNIINSYTVSATPNTRIHKDHSIENVIGDVKSSVWIVVDLPIGKRAIRTKWVFRNKKDERGIVIRNKARLVAQGHRQEEGGQATLWVASSTKSMVGDEVVHKELGDRIERVATTASSLEAKQDSGNINKTQSMATLNGSSP</sequence>
<feature type="region of interest" description="Disordered" evidence="1">
    <location>
        <begin position="390"/>
        <end position="440"/>
    </location>
</feature>
<evidence type="ECO:0000313" key="4">
    <source>
        <dbReference type="Proteomes" id="UP001151760"/>
    </source>
</evidence>
<name>A0ABQ5HE98_9ASTR</name>
<dbReference type="EMBL" id="BQNB010019525">
    <property type="protein sequence ID" value="GJT86211.1"/>
    <property type="molecule type" value="Genomic_DNA"/>
</dbReference>
<gene>
    <name evidence="3" type="ORF">Tco_1067928</name>
</gene>
<dbReference type="Proteomes" id="UP001151760">
    <property type="component" value="Unassembled WGS sequence"/>
</dbReference>
<reference evidence="3" key="1">
    <citation type="journal article" date="2022" name="Int. J. Mol. Sci.">
        <title>Draft Genome of Tanacetum Coccineum: Genomic Comparison of Closely Related Tanacetum-Family Plants.</title>
        <authorList>
            <person name="Yamashiro T."/>
            <person name="Shiraishi A."/>
            <person name="Nakayama K."/>
            <person name="Satake H."/>
        </authorList>
    </citation>
    <scope>NUCLEOTIDE SEQUENCE</scope>
</reference>
<dbReference type="Pfam" id="PF07727">
    <property type="entry name" value="RVT_2"/>
    <property type="match status" value="1"/>
</dbReference>
<feature type="compositionally biased region" description="Polar residues" evidence="1">
    <location>
        <begin position="823"/>
        <end position="832"/>
    </location>
</feature>
<dbReference type="InterPro" id="IPR013103">
    <property type="entry name" value="RVT_2"/>
</dbReference>
<comment type="caution">
    <text evidence="3">The sequence shown here is derived from an EMBL/GenBank/DDBJ whole genome shotgun (WGS) entry which is preliminary data.</text>
</comment>
<organism evidence="3 4">
    <name type="scientific">Tanacetum coccineum</name>
    <dbReference type="NCBI Taxonomy" id="301880"/>
    <lineage>
        <taxon>Eukaryota</taxon>
        <taxon>Viridiplantae</taxon>
        <taxon>Streptophyta</taxon>
        <taxon>Embryophyta</taxon>
        <taxon>Tracheophyta</taxon>
        <taxon>Spermatophyta</taxon>
        <taxon>Magnoliopsida</taxon>
        <taxon>eudicotyledons</taxon>
        <taxon>Gunneridae</taxon>
        <taxon>Pentapetalae</taxon>
        <taxon>asterids</taxon>
        <taxon>campanulids</taxon>
        <taxon>Asterales</taxon>
        <taxon>Asteraceae</taxon>
        <taxon>Asteroideae</taxon>
        <taxon>Anthemideae</taxon>
        <taxon>Anthemidinae</taxon>
        <taxon>Tanacetum</taxon>
    </lineage>
</organism>
<reference evidence="3" key="2">
    <citation type="submission" date="2022-01" db="EMBL/GenBank/DDBJ databases">
        <authorList>
            <person name="Yamashiro T."/>
            <person name="Shiraishi A."/>
            <person name="Satake H."/>
            <person name="Nakayama K."/>
        </authorList>
    </citation>
    <scope>NUCLEOTIDE SEQUENCE</scope>
</reference>
<evidence type="ECO:0000313" key="3">
    <source>
        <dbReference type="EMBL" id="GJT86211.1"/>
    </source>
</evidence>
<feature type="region of interest" description="Disordered" evidence="1">
    <location>
        <begin position="1005"/>
        <end position="1031"/>
    </location>
</feature>
<proteinExistence type="predicted"/>
<evidence type="ECO:0000259" key="2">
    <source>
        <dbReference type="Pfam" id="PF07727"/>
    </source>
</evidence>